<protein>
    <submittedName>
        <fullName evidence="2">Uncharacterized protein</fullName>
    </submittedName>
</protein>
<dbReference type="EMBL" id="JBJYXY010000001">
    <property type="protein sequence ID" value="MFN2974501.1"/>
    <property type="molecule type" value="Genomic_DNA"/>
</dbReference>
<reference evidence="2 3" key="1">
    <citation type="submission" date="2024-12" db="EMBL/GenBank/DDBJ databases">
        <authorList>
            <person name="Lee Y."/>
        </authorList>
    </citation>
    <scope>NUCLEOTIDE SEQUENCE [LARGE SCALE GENOMIC DNA]</scope>
    <source>
        <strain evidence="2 3">03SUJ4</strain>
    </source>
</reference>
<keyword evidence="1" id="KW-0472">Membrane</keyword>
<organism evidence="2 3">
    <name type="scientific">Terriglobus aquaticus</name>
    <dbReference type="NCBI Taxonomy" id="940139"/>
    <lineage>
        <taxon>Bacteria</taxon>
        <taxon>Pseudomonadati</taxon>
        <taxon>Acidobacteriota</taxon>
        <taxon>Terriglobia</taxon>
        <taxon>Terriglobales</taxon>
        <taxon>Acidobacteriaceae</taxon>
        <taxon>Terriglobus</taxon>
    </lineage>
</organism>
<dbReference type="Proteomes" id="UP001634747">
    <property type="component" value="Unassembled WGS sequence"/>
</dbReference>
<sequence>MKRVLSILGQSVLFFLTAIAGMLWRPFHVTHVIAQQGYTRRQYEFDWLLCDGILYLLLLLVSLLARRIRTGWISTTVAFVLTVVVIALFTKIGYKDANLLYSR</sequence>
<comment type="caution">
    <text evidence="2">The sequence shown here is derived from an EMBL/GenBank/DDBJ whole genome shotgun (WGS) entry which is preliminary data.</text>
</comment>
<evidence type="ECO:0000313" key="3">
    <source>
        <dbReference type="Proteomes" id="UP001634747"/>
    </source>
</evidence>
<gene>
    <name evidence="2" type="ORF">ACK2TP_01865</name>
</gene>
<keyword evidence="1" id="KW-1133">Transmembrane helix</keyword>
<accession>A0ABW9KHS8</accession>
<dbReference type="RefSeq" id="WP_263413935.1">
    <property type="nucleotide sequence ID" value="NZ_BAABBH010000001.1"/>
</dbReference>
<feature type="transmembrane region" description="Helical" evidence="1">
    <location>
        <begin position="72"/>
        <end position="94"/>
    </location>
</feature>
<proteinExistence type="predicted"/>
<evidence type="ECO:0000256" key="1">
    <source>
        <dbReference type="SAM" id="Phobius"/>
    </source>
</evidence>
<feature type="transmembrane region" description="Helical" evidence="1">
    <location>
        <begin position="44"/>
        <end position="65"/>
    </location>
</feature>
<keyword evidence="1" id="KW-0812">Transmembrane</keyword>
<name>A0ABW9KHS8_9BACT</name>
<evidence type="ECO:0000313" key="2">
    <source>
        <dbReference type="EMBL" id="MFN2974501.1"/>
    </source>
</evidence>
<keyword evidence="3" id="KW-1185">Reference proteome</keyword>